<accession>A0AAJ0E573</accession>
<feature type="compositionally biased region" description="Basic and acidic residues" evidence="1">
    <location>
        <begin position="114"/>
        <end position="134"/>
    </location>
</feature>
<feature type="region of interest" description="Disordered" evidence="1">
    <location>
        <begin position="66"/>
        <end position="152"/>
    </location>
</feature>
<evidence type="ECO:0000256" key="1">
    <source>
        <dbReference type="SAM" id="MobiDB-lite"/>
    </source>
</evidence>
<evidence type="ECO:0000313" key="3">
    <source>
        <dbReference type="Proteomes" id="UP001240678"/>
    </source>
</evidence>
<dbReference type="RefSeq" id="XP_060319185.1">
    <property type="nucleotide sequence ID" value="XM_060450535.1"/>
</dbReference>
<proteinExistence type="predicted"/>
<evidence type="ECO:0000313" key="2">
    <source>
        <dbReference type="EMBL" id="KAK1537024.1"/>
    </source>
</evidence>
<dbReference type="Proteomes" id="UP001240678">
    <property type="component" value="Unassembled WGS sequence"/>
</dbReference>
<name>A0AAJ0E573_9PEZI</name>
<gene>
    <name evidence="2" type="ORF">CCOS01_02344</name>
</gene>
<keyword evidence="3" id="KW-1185">Reference proteome</keyword>
<feature type="compositionally biased region" description="Basic residues" evidence="1">
    <location>
        <begin position="135"/>
        <end position="144"/>
    </location>
</feature>
<reference evidence="2 3" key="1">
    <citation type="submission" date="2016-10" db="EMBL/GenBank/DDBJ databases">
        <title>The genome sequence of Colletotrichum fioriniae PJ7.</title>
        <authorList>
            <person name="Baroncelli R."/>
        </authorList>
    </citation>
    <scope>NUCLEOTIDE SEQUENCE [LARGE SCALE GENOMIC DNA]</scope>
    <source>
        <strain evidence="2 3">IMI 309622</strain>
    </source>
</reference>
<organism evidence="2 3">
    <name type="scientific">Colletotrichum costaricense</name>
    <dbReference type="NCBI Taxonomy" id="1209916"/>
    <lineage>
        <taxon>Eukaryota</taxon>
        <taxon>Fungi</taxon>
        <taxon>Dikarya</taxon>
        <taxon>Ascomycota</taxon>
        <taxon>Pezizomycotina</taxon>
        <taxon>Sordariomycetes</taxon>
        <taxon>Hypocreomycetidae</taxon>
        <taxon>Glomerellales</taxon>
        <taxon>Glomerellaceae</taxon>
        <taxon>Colletotrichum</taxon>
        <taxon>Colletotrichum acutatum species complex</taxon>
    </lineage>
</organism>
<dbReference type="EMBL" id="MOOE01000002">
    <property type="protein sequence ID" value="KAK1537024.1"/>
    <property type="molecule type" value="Genomic_DNA"/>
</dbReference>
<comment type="caution">
    <text evidence="2">The sequence shown here is derived from an EMBL/GenBank/DDBJ whole genome shotgun (WGS) entry which is preliminary data.</text>
</comment>
<dbReference type="GeneID" id="85334082"/>
<protein>
    <submittedName>
        <fullName evidence="2">Uncharacterized protein</fullName>
    </submittedName>
</protein>
<dbReference type="AlphaFoldDB" id="A0AAJ0E573"/>
<sequence>MARLTTSVQTPNSGREVWCLAASLAHRRSMFVGVLPSTDFDVSYYWISLLDPPRARMLYEYAGWHEEDEHQRPQRQRQPRSQQALVSSFQLPPAAAAGPQLHSISGHGGNRAPLGEERERRGSKMHGDPGEARRRPGSRPKMHAPRTEATLT</sequence>